<dbReference type="RefSeq" id="WP_183879475.1">
    <property type="nucleotide sequence ID" value="NZ_JACHCD010000002.1"/>
</dbReference>
<dbReference type="PANTHER" id="PTHR46825:SF9">
    <property type="entry name" value="BETA-LACTAMASE-RELATED DOMAIN-CONTAINING PROTEIN"/>
    <property type="match status" value="1"/>
</dbReference>
<dbReference type="PANTHER" id="PTHR46825">
    <property type="entry name" value="D-ALANYL-D-ALANINE-CARBOXYPEPTIDASE/ENDOPEPTIDASE AMPH"/>
    <property type="match status" value="1"/>
</dbReference>
<sequence length="488" mass="56160">MKIKFFALFTGCILFLGALKTSAQKPDMFIANGKDINIEKFNNKILYLMDSIGIPGASLSIIENNKIVYSHTYGYKNFNDKVVADSNTIFEACSLSKTYLVYVTYILREKGLIDLNKPMYQYLEDSRLAHDPRYRLITPLMILQHTSGIENWQEDNNKDVLEIIEEPGKKFNYSGEGFEYLAKVISKILNEPYESYVKRIVLDPLNLKYTLLKFDSVDKNPDFSYGHNLFGKRNEKWISAVPSPASSIHTTSTEYAKFLISFFDKTRLSERSVTDMLTTKERLYNEPGADYYIANGLFTIKNTDDQLVNFSGSNTGFKADMLYSVKNKRGYILLTNSELGIMLSPEINKISTQLPAHVWFNNVEFKNLAFLNSLSIAYRKSDKDQFLKEIGRIVKDTPSFDPEDFEYFVSRLMRSDKATAESVAEVLYKHNEKWPYMLYILGMSEYQTHHNYAKALDYLKTARNLKFTSGNIDTHIASCEKELLTAKK</sequence>
<dbReference type="Gene3D" id="3.40.710.10">
    <property type="entry name" value="DD-peptidase/beta-lactamase superfamily"/>
    <property type="match status" value="1"/>
</dbReference>
<feature type="chain" id="PRO_5030799582" evidence="1">
    <location>
        <begin position="24"/>
        <end position="488"/>
    </location>
</feature>
<keyword evidence="1" id="KW-0732">Signal</keyword>
<feature type="domain" description="Beta-lactamase-related" evidence="2">
    <location>
        <begin position="44"/>
        <end position="339"/>
    </location>
</feature>
<dbReference type="EMBL" id="JACHCE010000001">
    <property type="protein sequence ID" value="MBB5635113.1"/>
    <property type="molecule type" value="Genomic_DNA"/>
</dbReference>
<gene>
    <name evidence="3" type="ORF">HDE68_000998</name>
</gene>
<comment type="caution">
    <text evidence="3">The sequence shown here is derived from an EMBL/GenBank/DDBJ whole genome shotgun (WGS) entry which is preliminary data.</text>
</comment>
<dbReference type="InterPro" id="IPR001466">
    <property type="entry name" value="Beta-lactam-related"/>
</dbReference>
<feature type="signal peptide" evidence="1">
    <location>
        <begin position="1"/>
        <end position="23"/>
    </location>
</feature>
<evidence type="ECO:0000256" key="1">
    <source>
        <dbReference type="SAM" id="SignalP"/>
    </source>
</evidence>
<accession>A0A7W8ZJV6</accession>
<dbReference type="Proteomes" id="UP000537204">
    <property type="component" value="Unassembled WGS sequence"/>
</dbReference>
<name>A0A7W8ZJV6_9SPHI</name>
<dbReference type="Pfam" id="PF00144">
    <property type="entry name" value="Beta-lactamase"/>
    <property type="match status" value="1"/>
</dbReference>
<evidence type="ECO:0000313" key="4">
    <source>
        <dbReference type="Proteomes" id="UP000537204"/>
    </source>
</evidence>
<reference evidence="3 4" key="1">
    <citation type="submission" date="2020-08" db="EMBL/GenBank/DDBJ databases">
        <title>Genomic Encyclopedia of Type Strains, Phase IV (KMG-V): Genome sequencing to study the core and pangenomes of soil and plant-associated prokaryotes.</title>
        <authorList>
            <person name="Whitman W."/>
        </authorList>
    </citation>
    <scope>NUCLEOTIDE SEQUENCE [LARGE SCALE GENOMIC DNA]</scope>
    <source>
        <strain evidence="3 4">S3M1</strain>
    </source>
</reference>
<proteinExistence type="predicted"/>
<evidence type="ECO:0000313" key="3">
    <source>
        <dbReference type="EMBL" id="MBB5635113.1"/>
    </source>
</evidence>
<organism evidence="3 4">
    <name type="scientific">Pedobacter cryoconitis</name>
    <dbReference type="NCBI Taxonomy" id="188932"/>
    <lineage>
        <taxon>Bacteria</taxon>
        <taxon>Pseudomonadati</taxon>
        <taxon>Bacteroidota</taxon>
        <taxon>Sphingobacteriia</taxon>
        <taxon>Sphingobacteriales</taxon>
        <taxon>Sphingobacteriaceae</taxon>
        <taxon>Pedobacter</taxon>
    </lineage>
</organism>
<evidence type="ECO:0000259" key="2">
    <source>
        <dbReference type="Pfam" id="PF00144"/>
    </source>
</evidence>
<protein>
    <submittedName>
        <fullName evidence="3">CubicO group peptidase (Beta-lactamase class C family)</fullName>
    </submittedName>
</protein>
<dbReference type="InterPro" id="IPR050491">
    <property type="entry name" value="AmpC-like"/>
</dbReference>
<dbReference type="InterPro" id="IPR012338">
    <property type="entry name" value="Beta-lactam/transpept-like"/>
</dbReference>
<dbReference type="SUPFAM" id="SSF56601">
    <property type="entry name" value="beta-lactamase/transpeptidase-like"/>
    <property type="match status" value="1"/>
</dbReference>
<dbReference type="AlphaFoldDB" id="A0A7W8ZJV6"/>